<dbReference type="Proteomes" id="UP000032735">
    <property type="component" value="Chromosome"/>
</dbReference>
<evidence type="ECO:0000313" key="1">
    <source>
        <dbReference type="EMBL" id="CDG21800.1"/>
    </source>
</evidence>
<keyword evidence="2" id="KW-1185">Reference proteome</keyword>
<dbReference type="KEGG" id="xpo:XPG1_2144"/>
<dbReference type="EMBL" id="FO704551">
    <property type="protein sequence ID" value="CDG21800.1"/>
    <property type="molecule type" value="Genomic_DNA"/>
</dbReference>
<gene>
    <name evidence="1" type="ORF">XPG1_2144</name>
</gene>
<sequence>MLHAVLSLLHLQIGFRKRLANGAENIRRKDEEMHSIGEIVG</sequence>
<organism evidence="1 2">
    <name type="scientific">Xenorhabdus poinarii G6</name>
    <dbReference type="NCBI Taxonomy" id="1354304"/>
    <lineage>
        <taxon>Bacteria</taxon>
        <taxon>Pseudomonadati</taxon>
        <taxon>Pseudomonadota</taxon>
        <taxon>Gammaproteobacteria</taxon>
        <taxon>Enterobacterales</taxon>
        <taxon>Morganellaceae</taxon>
        <taxon>Xenorhabdus</taxon>
    </lineage>
</organism>
<reference evidence="1 2" key="1">
    <citation type="submission" date="2013-07" db="EMBL/GenBank/DDBJ databases">
        <authorList>
            <person name="Genoscope - CEA"/>
        </authorList>
    </citation>
    <scope>NUCLEOTIDE SEQUENCE [LARGE SCALE GENOMIC DNA]</scope>
    <source>
        <strain evidence="1 2">G6</strain>
    </source>
</reference>
<dbReference type="HOGENOM" id="CLU_3278973_0_0_6"/>
<protein>
    <submittedName>
        <fullName evidence="1">Uncharacterized protein</fullName>
    </submittedName>
</protein>
<dbReference type="AlphaFoldDB" id="A0A068R6S0"/>
<proteinExistence type="predicted"/>
<name>A0A068R6S0_9GAMM</name>
<accession>A0A068R6S0</accession>
<evidence type="ECO:0000313" key="2">
    <source>
        <dbReference type="Proteomes" id="UP000032735"/>
    </source>
</evidence>